<protein>
    <submittedName>
        <fullName evidence="2">NAD(P)-dependent oxidoreductase</fullName>
    </submittedName>
</protein>
<keyword evidence="3" id="KW-1185">Reference proteome</keyword>
<dbReference type="Proteomes" id="UP001155241">
    <property type="component" value="Unassembled WGS sequence"/>
</dbReference>
<accession>A0A9X2FE77</accession>
<dbReference type="SUPFAM" id="SSF51735">
    <property type="entry name" value="NAD(P)-binding Rossmann-fold domains"/>
    <property type="match status" value="1"/>
</dbReference>
<comment type="caution">
    <text evidence="2">The sequence shown here is derived from an EMBL/GenBank/DDBJ whole genome shotgun (WGS) entry which is preliminary data.</text>
</comment>
<evidence type="ECO:0000313" key="2">
    <source>
        <dbReference type="EMBL" id="MCO6047492.1"/>
    </source>
</evidence>
<organism evidence="2 3">
    <name type="scientific">Aeoliella straminimaris</name>
    <dbReference type="NCBI Taxonomy" id="2954799"/>
    <lineage>
        <taxon>Bacteria</taxon>
        <taxon>Pseudomonadati</taxon>
        <taxon>Planctomycetota</taxon>
        <taxon>Planctomycetia</taxon>
        <taxon>Pirellulales</taxon>
        <taxon>Lacipirellulaceae</taxon>
        <taxon>Aeoliella</taxon>
    </lineage>
</organism>
<dbReference type="InterPro" id="IPR001509">
    <property type="entry name" value="Epimerase_deHydtase"/>
</dbReference>
<dbReference type="PANTHER" id="PTHR43245">
    <property type="entry name" value="BIFUNCTIONAL POLYMYXIN RESISTANCE PROTEIN ARNA"/>
    <property type="match status" value="1"/>
</dbReference>
<name>A0A9X2FE77_9BACT</name>
<sequence>MTTPNTDQLVIVTGSSGLIGGRICERLKQQYTVVGLDIQKPESPVANVEYLDCDLTDDKSVDAALATVRNSHGRHVASVVHLAAYYDFAGEDSPLYHDLTVEGTRRMLRGLHAFDRVEQFVFSSSLLVMKPCEPGEKLTETSPARAEWQYPESKLAAEDVIRREAGAIPAVILRLAGVYDEYGHSLPITQNIRRIAEKEMESYFYPGDAERGQAFVHLDDLVDCFERTVQHRGDLDPFETFLIAEDECLSYESLQDLIGEELHGVDDWPTIRIPKVVAKAGAWVKDKAAASEQDRPFIKPWMVDMADAHYPVDNSKAQKRLAWVPKHRLSETLPKMLWHLKKNPRQWYELNHLPLPNKETLKELEQMSLKSEKQHA</sequence>
<dbReference type="RefSeq" id="WP_252855602.1">
    <property type="nucleotide sequence ID" value="NZ_JAMXLR010000092.1"/>
</dbReference>
<dbReference type="InterPro" id="IPR036291">
    <property type="entry name" value="NAD(P)-bd_dom_sf"/>
</dbReference>
<dbReference type="Gene3D" id="3.40.50.720">
    <property type="entry name" value="NAD(P)-binding Rossmann-like Domain"/>
    <property type="match status" value="1"/>
</dbReference>
<dbReference type="Pfam" id="PF01370">
    <property type="entry name" value="Epimerase"/>
    <property type="match status" value="1"/>
</dbReference>
<reference evidence="2" key="1">
    <citation type="submission" date="2022-06" db="EMBL/GenBank/DDBJ databases">
        <title>Aeoliella straminimaris, a novel planctomycete from sediments.</title>
        <authorList>
            <person name="Vitorino I.R."/>
            <person name="Lage O.M."/>
        </authorList>
    </citation>
    <scope>NUCLEOTIDE SEQUENCE</scope>
    <source>
        <strain evidence="2">ICT_H6.2</strain>
    </source>
</reference>
<dbReference type="InterPro" id="IPR050177">
    <property type="entry name" value="Lipid_A_modif_metabolic_enz"/>
</dbReference>
<dbReference type="AlphaFoldDB" id="A0A9X2FE77"/>
<evidence type="ECO:0000313" key="3">
    <source>
        <dbReference type="Proteomes" id="UP001155241"/>
    </source>
</evidence>
<gene>
    <name evidence="2" type="ORF">NG895_26615</name>
</gene>
<evidence type="ECO:0000259" key="1">
    <source>
        <dbReference type="Pfam" id="PF01370"/>
    </source>
</evidence>
<dbReference type="EMBL" id="JAMXLR010000092">
    <property type="protein sequence ID" value="MCO6047492.1"/>
    <property type="molecule type" value="Genomic_DNA"/>
</dbReference>
<proteinExistence type="predicted"/>
<feature type="domain" description="NAD-dependent epimerase/dehydratase" evidence="1">
    <location>
        <begin position="10"/>
        <end position="243"/>
    </location>
</feature>